<dbReference type="Proteomes" id="UP000284375">
    <property type="component" value="Unassembled WGS sequence"/>
</dbReference>
<feature type="compositionally biased region" description="Basic and acidic residues" evidence="1">
    <location>
        <begin position="347"/>
        <end position="360"/>
    </location>
</feature>
<feature type="compositionally biased region" description="Low complexity" evidence="1">
    <location>
        <begin position="494"/>
        <end position="534"/>
    </location>
</feature>
<evidence type="ECO:0000313" key="2">
    <source>
        <dbReference type="EMBL" id="ROW01141.1"/>
    </source>
</evidence>
<feature type="region of interest" description="Disordered" evidence="1">
    <location>
        <begin position="467"/>
        <end position="536"/>
    </location>
</feature>
<feature type="region of interest" description="Disordered" evidence="1">
    <location>
        <begin position="216"/>
        <end position="255"/>
    </location>
</feature>
<dbReference type="InterPro" id="IPR013078">
    <property type="entry name" value="His_Pase_superF_clade-1"/>
</dbReference>
<feature type="region of interest" description="Disordered" evidence="1">
    <location>
        <begin position="550"/>
        <end position="693"/>
    </location>
</feature>
<dbReference type="PANTHER" id="PTHR16469:SF27">
    <property type="entry name" value="UBIQUITIN-ASSOCIATED AND SH3 DOMAIN-CONTAINING BA-RELATED"/>
    <property type="match status" value="1"/>
</dbReference>
<evidence type="ECO:0000313" key="3">
    <source>
        <dbReference type="Proteomes" id="UP000284375"/>
    </source>
</evidence>
<evidence type="ECO:0000256" key="1">
    <source>
        <dbReference type="SAM" id="MobiDB-lite"/>
    </source>
</evidence>
<accession>A0A423WCL2</accession>
<feature type="compositionally biased region" description="Polar residues" evidence="1">
    <location>
        <begin position="432"/>
        <end position="442"/>
    </location>
</feature>
<dbReference type="CDD" id="cd07040">
    <property type="entry name" value="HP"/>
    <property type="match status" value="1"/>
</dbReference>
<feature type="region of interest" description="Disordered" evidence="1">
    <location>
        <begin position="101"/>
        <end position="143"/>
    </location>
</feature>
<dbReference type="EMBL" id="LJZO01000007">
    <property type="protein sequence ID" value="ROW01141.1"/>
    <property type="molecule type" value="Genomic_DNA"/>
</dbReference>
<feature type="compositionally biased region" description="Acidic residues" evidence="1">
    <location>
        <begin position="571"/>
        <end position="580"/>
    </location>
</feature>
<sequence>MGRAPAYIFVVRHGNRLDAADKQWHLQSPTPYDPPITYSGWNQARAVGQKIADILRERELQEESTAALEGSPRKRRRFRVVIHSSPFLRCIQTSIGISAGLASNPEPAPPAHPRANSTTSAANPRLRPTINTEPSNLRPKTPRRPVIKKTVLRLDAFLGEWLTPGYFELITPPPGSGLMLASAKAELLRKEDYGSSFHTHHSPYYNPGSSLGTGQMWGQSPVAAKPESGLENNNAGGLAGSLSHPSGRVGSVTSNGESHVLSGGAYVAPVPSYAVDHNSEIPEGYVPHARDNCCHVDYQWDSMRGTLDWGDGGALGEEWAAMHQRFRKGLQRLVDWYSTAEQPTEMVTKERRHSVQHDDECAVEDDDDDDAEVESVVILVSHGAGCNALIGAITHQPVLTDVGLASLTQAIRKPGKDHDIMSKEVAGRSHAADTSYTRSEPSSGLVAIHQHYDLKLFASTEHLTATRSGRSGSLSVQNRGRLSNGFAGSSLGGAQTSDSSASRGSSANANMGGMRRESGASSRGAGRIGINTTGINGGITVGSGVTRFLQRTPTTSSGAGGLWSPLRNNLEPDDDEDDDNFLPNFSSFDNAATSASKAEKTAPAEPSTPVAKGNVGGRKRADSKASNVSPRADTIPEEPEHHEEEENHVPALPQRGLGTGGLWGSPQPLDESGIPRDLSSHKRRWTVTERCHQ</sequence>
<feature type="compositionally biased region" description="Polar residues" evidence="1">
    <location>
        <begin position="467"/>
        <end position="481"/>
    </location>
</feature>
<gene>
    <name evidence="2" type="ORF">VSDG_02650</name>
</gene>
<feature type="region of interest" description="Disordered" evidence="1">
    <location>
        <begin position="415"/>
        <end position="443"/>
    </location>
</feature>
<dbReference type="SMART" id="SM00855">
    <property type="entry name" value="PGAM"/>
    <property type="match status" value="1"/>
</dbReference>
<feature type="region of interest" description="Disordered" evidence="1">
    <location>
        <begin position="347"/>
        <end position="368"/>
    </location>
</feature>
<organism evidence="2 3">
    <name type="scientific">Cytospora chrysosperma</name>
    <name type="common">Cytospora canker fungus</name>
    <name type="synonym">Sphaeria chrysosperma</name>
    <dbReference type="NCBI Taxonomy" id="252740"/>
    <lineage>
        <taxon>Eukaryota</taxon>
        <taxon>Fungi</taxon>
        <taxon>Dikarya</taxon>
        <taxon>Ascomycota</taxon>
        <taxon>Pezizomycotina</taxon>
        <taxon>Sordariomycetes</taxon>
        <taxon>Sordariomycetidae</taxon>
        <taxon>Diaporthales</taxon>
        <taxon>Cytosporaceae</taxon>
        <taxon>Cytospora</taxon>
    </lineage>
</organism>
<feature type="compositionally biased region" description="Low complexity" evidence="1">
    <location>
        <begin position="581"/>
        <end position="596"/>
    </location>
</feature>
<dbReference type="STRING" id="252740.A0A423WCL2"/>
<dbReference type="SUPFAM" id="SSF53254">
    <property type="entry name" value="Phosphoglycerate mutase-like"/>
    <property type="match status" value="1"/>
</dbReference>
<evidence type="ECO:0008006" key="4">
    <source>
        <dbReference type="Google" id="ProtNLM"/>
    </source>
</evidence>
<reference evidence="2 3" key="1">
    <citation type="submission" date="2015-09" db="EMBL/GenBank/DDBJ databases">
        <title>Host preference determinants of Valsa canker pathogens revealed by comparative genomics.</title>
        <authorList>
            <person name="Yin Z."/>
            <person name="Huang L."/>
        </authorList>
    </citation>
    <scope>NUCLEOTIDE SEQUENCE [LARGE SCALE GENOMIC DNA]</scope>
    <source>
        <strain evidence="2 3">YSFL</strain>
    </source>
</reference>
<dbReference type="Gene3D" id="3.40.50.1240">
    <property type="entry name" value="Phosphoglycerate mutase-like"/>
    <property type="match status" value="2"/>
</dbReference>
<dbReference type="InterPro" id="IPR051710">
    <property type="entry name" value="Phosphatase_SH3-domain"/>
</dbReference>
<comment type="caution">
    <text evidence="2">The sequence shown here is derived from an EMBL/GenBank/DDBJ whole genome shotgun (WGS) entry which is preliminary data.</text>
</comment>
<feature type="compositionally biased region" description="Basic and acidic residues" evidence="1">
    <location>
        <begin position="415"/>
        <end position="431"/>
    </location>
</feature>
<dbReference type="OrthoDB" id="3898179at2759"/>
<dbReference type="InterPro" id="IPR029033">
    <property type="entry name" value="His_PPase_superfam"/>
</dbReference>
<proteinExistence type="predicted"/>
<feature type="compositionally biased region" description="Basic and acidic residues" evidence="1">
    <location>
        <begin position="638"/>
        <end position="648"/>
    </location>
</feature>
<name>A0A423WCL2_CYTCH</name>
<dbReference type="PANTHER" id="PTHR16469">
    <property type="entry name" value="UBIQUITIN-ASSOCIATED AND SH3 DOMAIN-CONTAINING BA-RELATED"/>
    <property type="match status" value="1"/>
</dbReference>
<feature type="compositionally biased region" description="Low complexity" evidence="1">
    <location>
        <begin position="227"/>
        <end position="243"/>
    </location>
</feature>
<dbReference type="AlphaFoldDB" id="A0A423WCL2"/>
<protein>
    <recommendedName>
        <fullName evidence="4">Phosphoglycerate mutase</fullName>
    </recommendedName>
</protein>
<keyword evidence="3" id="KW-1185">Reference proteome</keyword>